<evidence type="ECO:0000256" key="4">
    <source>
        <dbReference type="ARBA" id="ARBA00022553"/>
    </source>
</evidence>
<evidence type="ECO:0000259" key="11">
    <source>
        <dbReference type="PROSITE" id="PS50109"/>
    </source>
</evidence>
<dbReference type="AlphaFoldDB" id="A0A4S2CY51"/>
<name>A0A4S2CY51_STEMA</name>
<dbReference type="OrthoDB" id="9121563at2"/>
<evidence type="ECO:0000256" key="5">
    <source>
        <dbReference type="ARBA" id="ARBA00022679"/>
    </source>
</evidence>
<evidence type="ECO:0000256" key="8">
    <source>
        <dbReference type="ARBA" id="ARBA00022989"/>
    </source>
</evidence>
<dbReference type="SUPFAM" id="SSF55874">
    <property type="entry name" value="ATPase domain of HSP90 chaperone/DNA topoisomerase II/histidine kinase"/>
    <property type="match status" value="1"/>
</dbReference>
<accession>A0A4S2CY51</accession>
<dbReference type="PANTHER" id="PTHR45436:SF16">
    <property type="entry name" value="HISTIDINE KINASE"/>
    <property type="match status" value="1"/>
</dbReference>
<dbReference type="PANTHER" id="PTHR45436">
    <property type="entry name" value="SENSOR HISTIDINE KINASE YKOH"/>
    <property type="match status" value="1"/>
</dbReference>
<evidence type="ECO:0000256" key="7">
    <source>
        <dbReference type="ARBA" id="ARBA00022777"/>
    </source>
</evidence>
<dbReference type="InterPro" id="IPR003661">
    <property type="entry name" value="HisK_dim/P_dom"/>
</dbReference>
<evidence type="ECO:0000313" key="12">
    <source>
        <dbReference type="EMBL" id="TGY33959.1"/>
    </source>
</evidence>
<feature type="transmembrane region" description="Helical" evidence="10">
    <location>
        <begin position="12"/>
        <end position="32"/>
    </location>
</feature>
<dbReference type="InterPro" id="IPR004358">
    <property type="entry name" value="Sig_transdc_His_kin-like_C"/>
</dbReference>
<evidence type="ECO:0000256" key="6">
    <source>
        <dbReference type="ARBA" id="ARBA00022692"/>
    </source>
</evidence>
<keyword evidence="5" id="KW-0808">Transferase</keyword>
<comment type="catalytic activity">
    <reaction evidence="1">
        <text>ATP + protein L-histidine = ADP + protein N-phospho-L-histidine.</text>
        <dbReference type="EC" id="2.7.13.3"/>
    </reaction>
</comment>
<dbReference type="InterPro" id="IPR036890">
    <property type="entry name" value="HATPase_C_sf"/>
</dbReference>
<keyword evidence="8 10" id="KW-1133">Transmembrane helix</keyword>
<evidence type="ECO:0000256" key="9">
    <source>
        <dbReference type="ARBA" id="ARBA00023136"/>
    </source>
</evidence>
<dbReference type="Pfam" id="PF00512">
    <property type="entry name" value="HisKA"/>
    <property type="match status" value="1"/>
</dbReference>
<dbReference type="GO" id="GO:0005886">
    <property type="term" value="C:plasma membrane"/>
    <property type="evidence" value="ECO:0007669"/>
    <property type="project" value="TreeGrafter"/>
</dbReference>
<keyword evidence="9 10" id="KW-0472">Membrane</keyword>
<dbReference type="Pfam" id="PF02518">
    <property type="entry name" value="HATPase_c"/>
    <property type="match status" value="1"/>
</dbReference>
<reference evidence="12 13" key="1">
    <citation type="submission" date="2019-04" db="EMBL/GenBank/DDBJ databases">
        <title>Microbes associate with the intestines of laboratory mice.</title>
        <authorList>
            <person name="Navarre W."/>
            <person name="Wong E."/>
            <person name="Huang K."/>
            <person name="Tropini C."/>
            <person name="Ng K."/>
            <person name="Yu B."/>
        </authorList>
    </citation>
    <scope>NUCLEOTIDE SEQUENCE [LARGE SCALE GENOMIC DNA]</scope>
    <source>
        <strain evidence="12 13">NM62_B4-13</strain>
    </source>
</reference>
<dbReference type="SUPFAM" id="SSF47384">
    <property type="entry name" value="Homodimeric domain of signal transducing histidine kinase"/>
    <property type="match status" value="1"/>
</dbReference>
<dbReference type="CDD" id="cd00082">
    <property type="entry name" value="HisKA"/>
    <property type="match status" value="1"/>
</dbReference>
<evidence type="ECO:0000313" key="13">
    <source>
        <dbReference type="Proteomes" id="UP000306631"/>
    </source>
</evidence>
<sequence>MKAIYRQMTLRVRIIVSFVLLMVAVMGFVVAAEQLDYDELRAYVISRSLHDEMHRLQSELANGTTPTLSPGSQLYDSRSVPDDLRRFAPGYYSADPPDVWHLLVFDGDGQRYYLRQDAERYQYLEHVIDGYALVVILLCILCAFWIGRLTAARVIAPITLLADAVQRKQTPFPFQDARDEIGVLARAFARHSDEAEQFLQRERCFVGDASHELRTPLAVISGAAETIVHQLPDDSHLKASGERIVRTTQEMQRQLTCLLLLSRDPQRLAKEDVPLRPLIEECMTRCHPWLAGKPVTVRLDAPQAPSIHTNSELARSVVWNLLRNACQYTDQGEIRIAVEGATLAIADTGPGLPPSIDPQQFQRFAPSLRESGEGLGLSIVQRIVDHLGWHMAVESSQTGCRFTVDMSGTGHGAAQSR</sequence>
<dbReference type="EMBL" id="SRYW01000008">
    <property type="protein sequence ID" value="TGY33959.1"/>
    <property type="molecule type" value="Genomic_DNA"/>
</dbReference>
<gene>
    <name evidence="12" type="ORF">E5352_11325</name>
</gene>
<keyword evidence="7 12" id="KW-0418">Kinase</keyword>
<dbReference type="GO" id="GO:0000155">
    <property type="term" value="F:phosphorelay sensor kinase activity"/>
    <property type="evidence" value="ECO:0007669"/>
    <property type="project" value="InterPro"/>
</dbReference>
<dbReference type="Gene3D" id="6.10.340.10">
    <property type="match status" value="1"/>
</dbReference>
<dbReference type="SMART" id="SM00387">
    <property type="entry name" value="HATPase_c"/>
    <property type="match status" value="1"/>
</dbReference>
<evidence type="ECO:0000256" key="1">
    <source>
        <dbReference type="ARBA" id="ARBA00000085"/>
    </source>
</evidence>
<dbReference type="EC" id="2.7.13.3" evidence="3"/>
<dbReference type="Proteomes" id="UP000306631">
    <property type="component" value="Unassembled WGS sequence"/>
</dbReference>
<comment type="subcellular location">
    <subcellularLocation>
        <location evidence="2">Membrane</location>
    </subcellularLocation>
</comment>
<keyword evidence="6 10" id="KW-0812">Transmembrane</keyword>
<evidence type="ECO:0000256" key="10">
    <source>
        <dbReference type="SAM" id="Phobius"/>
    </source>
</evidence>
<dbReference type="Gene3D" id="3.30.565.10">
    <property type="entry name" value="Histidine kinase-like ATPase, C-terminal domain"/>
    <property type="match status" value="1"/>
</dbReference>
<dbReference type="PROSITE" id="PS50109">
    <property type="entry name" value="HIS_KIN"/>
    <property type="match status" value="1"/>
</dbReference>
<feature type="transmembrane region" description="Helical" evidence="10">
    <location>
        <begin position="130"/>
        <end position="147"/>
    </location>
</feature>
<organism evidence="12 13">
    <name type="scientific">Stenotrophomonas maltophilia</name>
    <name type="common">Pseudomonas maltophilia</name>
    <name type="synonym">Xanthomonas maltophilia</name>
    <dbReference type="NCBI Taxonomy" id="40324"/>
    <lineage>
        <taxon>Bacteria</taxon>
        <taxon>Pseudomonadati</taxon>
        <taxon>Pseudomonadota</taxon>
        <taxon>Gammaproteobacteria</taxon>
        <taxon>Lysobacterales</taxon>
        <taxon>Lysobacteraceae</taxon>
        <taxon>Stenotrophomonas</taxon>
        <taxon>Stenotrophomonas maltophilia group</taxon>
    </lineage>
</organism>
<protein>
    <recommendedName>
        <fullName evidence="3">histidine kinase</fullName>
        <ecNumber evidence="3">2.7.13.3</ecNumber>
    </recommendedName>
</protein>
<dbReference type="InterPro" id="IPR003594">
    <property type="entry name" value="HATPase_dom"/>
</dbReference>
<feature type="domain" description="Histidine kinase" evidence="11">
    <location>
        <begin position="208"/>
        <end position="410"/>
    </location>
</feature>
<dbReference type="InterPro" id="IPR050428">
    <property type="entry name" value="TCS_sensor_his_kinase"/>
</dbReference>
<keyword evidence="4" id="KW-0597">Phosphoprotein</keyword>
<proteinExistence type="predicted"/>
<evidence type="ECO:0000256" key="3">
    <source>
        <dbReference type="ARBA" id="ARBA00012438"/>
    </source>
</evidence>
<dbReference type="SMART" id="SM00388">
    <property type="entry name" value="HisKA"/>
    <property type="match status" value="1"/>
</dbReference>
<dbReference type="RefSeq" id="WP_136005290.1">
    <property type="nucleotide sequence ID" value="NZ_SRYW01000008.1"/>
</dbReference>
<dbReference type="InterPro" id="IPR005467">
    <property type="entry name" value="His_kinase_dom"/>
</dbReference>
<dbReference type="Gene3D" id="1.10.287.130">
    <property type="match status" value="1"/>
</dbReference>
<comment type="caution">
    <text evidence="12">The sequence shown here is derived from an EMBL/GenBank/DDBJ whole genome shotgun (WGS) entry which is preliminary data.</text>
</comment>
<dbReference type="PRINTS" id="PR00344">
    <property type="entry name" value="BCTRLSENSOR"/>
</dbReference>
<evidence type="ECO:0000256" key="2">
    <source>
        <dbReference type="ARBA" id="ARBA00004370"/>
    </source>
</evidence>
<dbReference type="InterPro" id="IPR036097">
    <property type="entry name" value="HisK_dim/P_sf"/>
</dbReference>